<comment type="caution">
    <text evidence="3">The sequence shown here is derived from an EMBL/GenBank/DDBJ whole genome shotgun (WGS) entry which is preliminary data.</text>
</comment>
<sequence length="307" mass="33530">MIILGLWPIAGITTVGVTPEDARQTIQTAIDCGITAFDTAFSYGYDGESDRYLGEAIAGQRDRYTVIGKVGQRWTTDRKRVVDGSPGQLTADAELSLRRMNADRFDVLFLHSPDPNVPIETSAQAIADLRRRGLCDRVGISNADVAQVQAFASVDGCDAVECPLNLLQTDMLADFIPAAQTLRSEVYCFWTLMKGLLAGAIKRDHVFADGDSRPGYDVFQGEQLERAHCLVDGLREVGDRHGMTVSQLAVGWVLSQPGVTGTLVGARRPEQIRELAAARKLNSEVAEDVLRLKESFDRGKSIEISDT</sequence>
<name>A0A5C5WYC9_9BACT</name>
<accession>A0A5C5WYC9</accession>
<protein>
    <submittedName>
        <fullName evidence="3">General stress protein 69</fullName>
        <ecNumber evidence="3">1.1.1.-</ecNumber>
    </submittedName>
</protein>
<dbReference type="Proteomes" id="UP000316598">
    <property type="component" value="Unassembled WGS sequence"/>
</dbReference>
<reference evidence="3 4" key="1">
    <citation type="submission" date="2019-02" db="EMBL/GenBank/DDBJ databases">
        <title>Deep-cultivation of Planctomycetes and their phenomic and genomic characterization uncovers novel biology.</title>
        <authorList>
            <person name="Wiegand S."/>
            <person name="Jogler M."/>
            <person name="Boedeker C."/>
            <person name="Pinto D."/>
            <person name="Vollmers J."/>
            <person name="Rivas-Marin E."/>
            <person name="Kohn T."/>
            <person name="Peeters S.H."/>
            <person name="Heuer A."/>
            <person name="Rast P."/>
            <person name="Oberbeckmann S."/>
            <person name="Bunk B."/>
            <person name="Jeske O."/>
            <person name="Meyerdierks A."/>
            <person name="Storesund J.E."/>
            <person name="Kallscheuer N."/>
            <person name="Luecker S."/>
            <person name="Lage O.M."/>
            <person name="Pohl T."/>
            <person name="Merkel B.J."/>
            <person name="Hornburger P."/>
            <person name="Mueller R.-W."/>
            <person name="Bruemmer F."/>
            <person name="Labrenz M."/>
            <person name="Spormann A.M."/>
            <person name="Op Den Camp H."/>
            <person name="Overmann J."/>
            <person name="Amann R."/>
            <person name="Jetten M.S.M."/>
            <person name="Mascher T."/>
            <person name="Medema M.H."/>
            <person name="Devos D.P."/>
            <person name="Kaster A.-K."/>
            <person name="Ovreas L."/>
            <person name="Rohde M."/>
            <person name="Galperin M.Y."/>
            <person name="Jogler C."/>
        </authorList>
    </citation>
    <scope>NUCLEOTIDE SEQUENCE [LARGE SCALE GENOMIC DNA]</scope>
    <source>
        <strain evidence="3 4">Pla22</strain>
    </source>
</reference>
<dbReference type="PANTHER" id="PTHR43364">
    <property type="entry name" value="NADH-SPECIFIC METHYLGLYOXAL REDUCTASE-RELATED"/>
    <property type="match status" value="1"/>
</dbReference>
<proteinExistence type="predicted"/>
<dbReference type="RefSeq" id="WP_146515025.1">
    <property type="nucleotide sequence ID" value="NZ_SJPI01000001.1"/>
</dbReference>
<dbReference type="EC" id="1.1.1.-" evidence="3"/>
<evidence type="ECO:0000259" key="2">
    <source>
        <dbReference type="Pfam" id="PF00248"/>
    </source>
</evidence>
<keyword evidence="1 3" id="KW-0560">Oxidoreductase</keyword>
<dbReference type="GO" id="GO:0005829">
    <property type="term" value="C:cytosol"/>
    <property type="evidence" value="ECO:0007669"/>
    <property type="project" value="TreeGrafter"/>
</dbReference>
<dbReference type="EMBL" id="SJPI01000001">
    <property type="protein sequence ID" value="TWT55091.1"/>
    <property type="molecule type" value="Genomic_DNA"/>
</dbReference>
<dbReference type="InterPro" id="IPR036812">
    <property type="entry name" value="NAD(P)_OxRdtase_dom_sf"/>
</dbReference>
<dbReference type="PRINTS" id="PR00069">
    <property type="entry name" value="ALDKETRDTASE"/>
</dbReference>
<dbReference type="SUPFAM" id="SSF51430">
    <property type="entry name" value="NAD(P)-linked oxidoreductase"/>
    <property type="match status" value="1"/>
</dbReference>
<dbReference type="InterPro" id="IPR020471">
    <property type="entry name" value="AKR"/>
</dbReference>
<dbReference type="PANTHER" id="PTHR43364:SF4">
    <property type="entry name" value="NAD(P)-LINKED OXIDOREDUCTASE SUPERFAMILY PROTEIN"/>
    <property type="match status" value="1"/>
</dbReference>
<dbReference type="InterPro" id="IPR050523">
    <property type="entry name" value="AKR_Detox_Biosynth"/>
</dbReference>
<evidence type="ECO:0000313" key="4">
    <source>
        <dbReference type="Proteomes" id="UP000316598"/>
    </source>
</evidence>
<dbReference type="AlphaFoldDB" id="A0A5C5WYC9"/>
<keyword evidence="4" id="KW-1185">Reference proteome</keyword>
<dbReference type="InterPro" id="IPR023210">
    <property type="entry name" value="NADP_OxRdtase_dom"/>
</dbReference>
<evidence type="ECO:0000313" key="3">
    <source>
        <dbReference type="EMBL" id="TWT55091.1"/>
    </source>
</evidence>
<dbReference type="Gene3D" id="3.20.20.100">
    <property type="entry name" value="NADP-dependent oxidoreductase domain"/>
    <property type="match status" value="1"/>
</dbReference>
<evidence type="ECO:0000256" key="1">
    <source>
        <dbReference type="ARBA" id="ARBA00023002"/>
    </source>
</evidence>
<dbReference type="GO" id="GO:0016491">
    <property type="term" value="F:oxidoreductase activity"/>
    <property type="evidence" value="ECO:0007669"/>
    <property type="project" value="UniProtKB-KW"/>
</dbReference>
<dbReference type="Pfam" id="PF00248">
    <property type="entry name" value="Aldo_ket_red"/>
    <property type="match status" value="1"/>
</dbReference>
<organism evidence="3 4">
    <name type="scientific">Rubripirellula amarantea</name>
    <dbReference type="NCBI Taxonomy" id="2527999"/>
    <lineage>
        <taxon>Bacteria</taxon>
        <taxon>Pseudomonadati</taxon>
        <taxon>Planctomycetota</taxon>
        <taxon>Planctomycetia</taxon>
        <taxon>Pirellulales</taxon>
        <taxon>Pirellulaceae</taxon>
        <taxon>Rubripirellula</taxon>
    </lineage>
</organism>
<gene>
    <name evidence="3" type="primary">yhdN_2</name>
    <name evidence="3" type="ORF">Pla22_27450</name>
</gene>
<dbReference type="OrthoDB" id="9804790at2"/>
<feature type="domain" description="NADP-dependent oxidoreductase" evidence="2">
    <location>
        <begin position="2"/>
        <end position="287"/>
    </location>
</feature>